<dbReference type="GO" id="GO:0005634">
    <property type="term" value="C:nucleus"/>
    <property type="evidence" value="ECO:0007669"/>
    <property type="project" value="TreeGrafter"/>
</dbReference>
<proteinExistence type="predicted"/>
<dbReference type="PANTHER" id="PTHR13271:SF34">
    <property type="entry name" value="N-LYSINE METHYLTRANSFERASE SETD6"/>
    <property type="match status" value="1"/>
</dbReference>
<dbReference type="InterPro" id="IPR050600">
    <property type="entry name" value="SETD3_SETD6_MTase"/>
</dbReference>
<evidence type="ECO:0000256" key="1">
    <source>
        <dbReference type="SAM" id="MobiDB-lite"/>
    </source>
</evidence>
<feature type="compositionally biased region" description="Basic and acidic residues" evidence="1">
    <location>
        <begin position="591"/>
        <end position="626"/>
    </location>
</feature>
<feature type="region of interest" description="Disordered" evidence="1">
    <location>
        <begin position="569"/>
        <end position="639"/>
    </location>
</feature>
<dbReference type="InterPro" id="IPR046341">
    <property type="entry name" value="SET_dom_sf"/>
</dbReference>
<accession>A0A5C3Q586</accession>
<evidence type="ECO:0000313" key="3">
    <source>
        <dbReference type="Proteomes" id="UP000305067"/>
    </source>
</evidence>
<dbReference type="PANTHER" id="PTHR13271">
    <property type="entry name" value="UNCHARACTERIZED PUTATIVE METHYLTRANSFERASE"/>
    <property type="match status" value="1"/>
</dbReference>
<dbReference type="OrthoDB" id="441812at2759"/>
<organism evidence="2 3">
    <name type="scientific">Pterulicium gracile</name>
    <dbReference type="NCBI Taxonomy" id="1884261"/>
    <lineage>
        <taxon>Eukaryota</taxon>
        <taxon>Fungi</taxon>
        <taxon>Dikarya</taxon>
        <taxon>Basidiomycota</taxon>
        <taxon>Agaricomycotina</taxon>
        <taxon>Agaricomycetes</taxon>
        <taxon>Agaricomycetidae</taxon>
        <taxon>Agaricales</taxon>
        <taxon>Pleurotineae</taxon>
        <taxon>Pterulaceae</taxon>
        <taxon>Pterulicium</taxon>
    </lineage>
</organism>
<name>A0A5C3Q586_9AGAR</name>
<feature type="compositionally biased region" description="Gly residues" evidence="1">
    <location>
        <begin position="470"/>
        <end position="497"/>
    </location>
</feature>
<dbReference type="Gene3D" id="3.90.1410.10">
    <property type="entry name" value="set domain protein methyltransferase, domain 1"/>
    <property type="match status" value="1"/>
</dbReference>
<feature type="compositionally biased region" description="Basic and acidic residues" evidence="1">
    <location>
        <begin position="498"/>
        <end position="508"/>
    </location>
</feature>
<protein>
    <submittedName>
        <fullName evidence="2">Uncharacterized protein</fullName>
    </submittedName>
</protein>
<feature type="region of interest" description="Disordered" evidence="1">
    <location>
        <begin position="655"/>
        <end position="687"/>
    </location>
</feature>
<keyword evidence="3" id="KW-1185">Reference proteome</keyword>
<dbReference type="CDD" id="cd10527">
    <property type="entry name" value="SET_LSMT"/>
    <property type="match status" value="1"/>
</dbReference>
<dbReference type="AlphaFoldDB" id="A0A5C3Q586"/>
<sequence length="763" mass="82392">MKATHNTAEKLCVFLEWCTGAGITFDPRIEIRHRGTDGHVEDGEEDCVDGFGVFTKDAAVYLSARETVVSIPRSAVLSTQNCSLARTLNEKEASHGLYGPEARMYLALTLYSEMLLGTTSWWFGYIQSLPSSLLELPCFWELEEEYTSSTSSSEEEANSDRREALCWMRGTELERLLFVGRDDDSGSGKTKILSALRTFYTTSVVPVLHASASAQAANTKTTSVNHGATLHGFLHAFSLVSSRAFIVDAYHGYAMVPVADIFNHVQENHVHLESDFDVCPICGAIDTCPHDDTDTPMPPTQTTPISASSTLTIPFSTPPPPFPETFEMITNAPVPPNTEIFNTYGEHLTNAALLSSYGFALDVNENDVVTISVESVVSAEGVDGEMDPESRGEILGVWEGLMGEWNSSSDDSQKTALRLLISRRSLVCISDTSGSHPELRRGLYIDAEGRVSFGLWVLCVLVAQDGVAGGRDGAAGGRDGAAGGRDGAAGGRDGAAGGRDEAAGKRGSADAYAADGHCTEERDTNDYTAGMRDQRSTQESGSSALKRKRRASDTEGVRWRGGWVLERRERGEEVREGEFRWGEDQNSAGSGERDSSASERDWLGAGDREPSEAGNRSEDTTRRGLEGEDGGSVSGRSGGSWTYLADVMRAQLLLEGGEGDGDGDGREGNDSVEGGDDEKEDRDGSESERVVLRVAELMLRICDSRRKQSGLEAGVDVGDLLDTLPQSRYRSRAVLTEVLGELAIVDACRSGWEALSGARDEDE</sequence>
<gene>
    <name evidence="2" type="ORF">BDV98DRAFT_608440</name>
</gene>
<dbReference type="GO" id="GO:0016279">
    <property type="term" value="F:protein-lysine N-methyltransferase activity"/>
    <property type="evidence" value="ECO:0007669"/>
    <property type="project" value="TreeGrafter"/>
</dbReference>
<dbReference type="STRING" id="1884261.A0A5C3Q586"/>
<dbReference type="EMBL" id="ML178865">
    <property type="protein sequence ID" value="TFK96169.1"/>
    <property type="molecule type" value="Genomic_DNA"/>
</dbReference>
<reference evidence="2 3" key="1">
    <citation type="journal article" date="2019" name="Nat. Ecol. Evol.">
        <title>Megaphylogeny resolves global patterns of mushroom evolution.</title>
        <authorList>
            <person name="Varga T."/>
            <person name="Krizsan K."/>
            <person name="Foldi C."/>
            <person name="Dima B."/>
            <person name="Sanchez-Garcia M."/>
            <person name="Sanchez-Ramirez S."/>
            <person name="Szollosi G.J."/>
            <person name="Szarkandi J.G."/>
            <person name="Papp V."/>
            <person name="Albert L."/>
            <person name="Andreopoulos W."/>
            <person name="Angelini C."/>
            <person name="Antonin V."/>
            <person name="Barry K.W."/>
            <person name="Bougher N.L."/>
            <person name="Buchanan P."/>
            <person name="Buyck B."/>
            <person name="Bense V."/>
            <person name="Catcheside P."/>
            <person name="Chovatia M."/>
            <person name="Cooper J."/>
            <person name="Damon W."/>
            <person name="Desjardin D."/>
            <person name="Finy P."/>
            <person name="Geml J."/>
            <person name="Haridas S."/>
            <person name="Hughes K."/>
            <person name="Justo A."/>
            <person name="Karasinski D."/>
            <person name="Kautmanova I."/>
            <person name="Kiss B."/>
            <person name="Kocsube S."/>
            <person name="Kotiranta H."/>
            <person name="LaButti K.M."/>
            <person name="Lechner B.E."/>
            <person name="Liimatainen K."/>
            <person name="Lipzen A."/>
            <person name="Lukacs Z."/>
            <person name="Mihaltcheva S."/>
            <person name="Morgado L.N."/>
            <person name="Niskanen T."/>
            <person name="Noordeloos M.E."/>
            <person name="Ohm R.A."/>
            <person name="Ortiz-Santana B."/>
            <person name="Ovrebo C."/>
            <person name="Racz N."/>
            <person name="Riley R."/>
            <person name="Savchenko A."/>
            <person name="Shiryaev A."/>
            <person name="Soop K."/>
            <person name="Spirin V."/>
            <person name="Szebenyi C."/>
            <person name="Tomsovsky M."/>
            <person name="Tulloss R.E."/>
            <person name="Uehling J."/>
            <person name="Grigoriev I.V."/>
            <person name="Vagvolgyi C."/>
            <person name="Papp T."/>
            <person name="Martin F.M."/>
            <person name="Miettinen O."/>
            <person name="Hibbett D.S."/>
            <person name="Nagy L.G."/>
        </authorList>
    </citation>
    <scope>NUCLEOTIDE SEQUENCE [LARGE SCALE GENOMIC DNA]</scope>
    <source>
        <strain evidence="2 3">CBS 309.79</strain>
    </source>
</reference>
<dbReference type="SUPFAM" id="SSF82199">
    <property type="entry name" value="SET domain"/>
    <property type="match status" value="1"/>
</dbReference>
<evidence type="ECO:0000313" key="2">
    <source>
        <dbReference type="EMBL" id="TFK96169.1"/>
    </source>
</evidence>
<dbReference type="Proteomes" id="UP000305067">
    <property type="component" value="Unassembled WGS sequence"/>
</dbReference>
<feature type="compositionally biased region" description="Basic and acidic residues" evidence="1">
    <location>
        <begin position="569"/>
        <end position="583"/>
    </location>
</feature>
<feature type="region of interest" description="Disordered" evidence="1">
    <location>
        <begin position="470"/>
        <end position="553"/>
    </location>
</feature>